<gene>
    <name evidence="1" type="ORF">CDO51_06205</name>
</gene>
<dbReference type="Pfam" id="PF26595">
    <property type="entry name" value="A_ENA"/>
    <property type="match status" value="1"/>
</dbReference>
<evidence type="ECO:0000313" key="1">
    <source>
        <dbReference type="EMBL" id="OWZ83827.1"/>
    </source>
</evidence>
<accession>A0A226C0C9</accession>
<name>A0A226C0C9_9FIRM</name>
<evidence type="ECO:0000313" key="2">
    <source>
        <dbReference type="Proteomes" id="UP000214588"/>
    </source>
</evidence>
<dbReference type="Proteomes" id="UP000214588">
    <property type="component" value="Unassembled WGS sequence"/>
</dbReference>
<proteinExistence type="predicted"/>
<reference evidence="1 2" key="1">
    <citation type="submission" date="2017-06" db="EMBL/GenBank/DDBJ databases">
        <title>Draft Genome Sequence of Natranaerobius trueperi halophilic, alkalithermophilic bacteria from soda lakes.</title>
        <authorList>
            <person name="Zhao B."/>
        </authorList>
    </citation>
    <scope>NUCLEOTIDE SEQUENCE [LARGE SCALE GENOMIC DNA]</scope>
    <source>
        <strain evidence="1 2">DSM 18760</strain>
    </source>
</reference>
<dbReference type="AlphaFoldDB" id="A0A226C0C9"/>
<sequence>MSFPNIPDVTPDINIEREDVINLTLASIAFEELGLAHIINAEGEKIQTGLDFAENNDDLVEINRSVERTLRSAIKKQMLLQFKLEDTLDIPETTTNNNE</sequence>
<keyword evidence="2" id="KW-1185">Reference proteome</keyword>
<comment type="caution">
    <text evidence="1">The sequence shown here is derived from an EMBL/GenBank/DDBJ whole genome shotgun (WGS) entry which is preliminary data.</text>
</comment>
<dbReference type="InterPro" id="IPR058705">
    <property type="entry name" value="A_ENA"/>
</dbReference>
<protein>
    <submittedName>
        <fullName evidence="1">Uncharacterized protein</fullName>
    </submittedName>
</protein>
<dbReference type="EMBL" id="NIQC01000011">
    <property type="protein sequence ID" value="OWZ83827.1"/>
    <property type="molecule type" value="Genomic_DNA"/>
</dbReference>
<dbReference type="OrthoDB" id="2082444at2"/>
<organism evidence="1 2">
    <name type="scientific">Natranaerobius trueperi</name>
    <dbReference type="NCBI Taxonomy" id="759412"/>
    <lineage>
        <taxon>Bacteria</taxon>
        <taxon>Bacillati</taxon>
        <taxon>Bacillota</taxon>
        <taxon>Clostridia</taxon>
        <taxon>Natranaerobiales</taxon>
        <taxon>Natranaerobiaceae</taxon>
        <taxon>Natranaerobius</taxon>
    </lineage>
</organism>
<dbReference type="RefSeq" id="WP_089023434.1">
    <property type="nucleotide sequence ID" value="NZ_NIQC01000011.1"/>
</dbReference>